<evidence type="ECO:0000256" key="1">
    <source>
        <dbReference type="SAM" id="MobiDB-lite"/>
    </source>
</evidence>
<feature type="region of interest" description="Disordered" evidence="1">
    <location>
        <begin position="49"/>
        <end position="110"/>
    </location>
</feature>
<proteinExistence type="predicted"/>
<organism evidence="2 3">
    <name type="scientific">Plakobranchus ocellatus</name>
    <dbReference type="NCBI Taxonomy" id="259542"/>
    <lineage>
        <taxon>Eukaryota</taxon>
        <taxon>Metazoa</taxon>
        <taxon>Spiralia</taxon>
        <taxon>Lophotrochozoa</taxon>
        <taxon>Mollusca</taxon>
        <taxon>Gastropoda</taxon>
        <taxon>Heterobranchia</taxon>
        <taxon>Euthyneura</taxon>
        <taxon>Panpulmonata</taxon>
        <taxon>Sacoglossa</taxon>
        <taxon>Placobranchoidea</taxon>
        <taxon>Plakobranchidae</taxon>
        <taxon>Plakobranchus</taxon>
    </lineage>
</organism>
<protein>
    <submittedName>
        <fullName evidence="2">Uncharacterized protein</fullName>
    </submittedName>
</protein>
<dbReference type="Proteomes" id="UP000735302">
    <property type="component" value="Unassembled WGS sequence"/>
</dbReference>
<evidence type="ECO:0000313" key="3">
    <source>
        <dbReference type="Proteomes" id="UP000735302"/>
    </source>
</evidence>
<accession>A0AAV3XJ72</accession>
<name>A0AAV3XJ72_9GAST</name>
<dbReference type="AlphaFoldDB" id="A0AAV3XJ72"/>
<feature type="compositionally biased region" description="Basic residues" evidence="1">
    <location>
        <begin position="101"/>
        <end position="110"/>
    </location>
</feature>
<keyword evidence="3" id="KW-1185">Reference proteome</keyword>
<sequence>MVDFVVTEFIVECYTRTSSVCLVREDGGCSEKDASNLFCRLVHNNVTQAFRPPSGQGAGGGARSHDRRVPADLGSLATVPPTPRRVDIHSTTDKPVWKHQPTPRKKNSKA</sequence>
<gene>
    <name evidence="2" type="ORF">PoB_000346100</name>
</gene>
<dbReference type="EMBL" id="BLXT01000430">
    <property type="protein sequence ID" value="GFN76955.1"/>
    <property type="molecule type" value="Genomic_DNA"/>
</dbReference>
<evidence type="ECO:0000313" key="2">
    <source>
        <dbReference type="EMBL" id="GFN76955.1"/>
    </source>
</evidence>
<reference evidence="2 3" key="1">
    <citation type="journal article" date="2021" name="Elife">
        <title>Chloroplast acquisition without the gene transfer in kleptoplastic sea slugs, Plakobranchus ocellatus.</title>
        <authorList>
            <person name="Maeda T."/>
            <person name="Takahashi S."/>
            <person name="Yoshida T."/>
            <person name="Shimamura S."/>
            <person name="Takaki Y."/>
            <person name="Nagai Y."/>
            <person name="Toyoda A."/>
            <person name="Suzuki Y."/>
            <person name="Arimoto A."/>
            <person name="Ishii H."/>
            <person name="Satoh N."/>
            <person name="Nishiyama T."/>
            <person name="Hasebe M."/>
            <person name="Maruyama T."/>
            <person name="Minagawa J."/>
            <person name="Obokata J."/>
            <person name="Shigenobu S."/>
        </authorList>
    </citation>
    <scope>NUCLEOTIDE SEQUENCE [LARGE SCALE GENOMIC DNA]</scope>
</reference>
<feature type="compositionally biased region" description="Basic and acidic residues" evidence="1">
    <location>
        <begin position="84"/>
        <end position="96"/>
    </location>
</feature>
<comment type="caution">
    <text evidence="2">The sequence shown here is derived from an EMBL/GenBank/DDBJ whole genome shotgun (WGS) entry which is preliminary data.</text>
</comment>